<name>A0A381RMH0_9ZZZZ</name>
<organism evidence="1">
    <name type="scientific">marine metagenome</name>
    <dbReference type="NCBI Taxonomy" id="408172"/>
    <lineage>
        <taxon>unclassified sequences</taxon>
        <taxon>metagenomes</taxon>
        <taxon>ecological metagenomes</taxon>
    </lineage>
</organism>
<dbReference type="AlphaFoldDB" id="A0A381RMH0"/>
<dbReference type="PROSITE" id="PS50005">
    <property type="entry name" value="TPR"/>
    <property type="match status" value="1"/>
</dbReference>
<sequence length="269" mass="30696">MKNTKLLKNTVALTILITTLFAQGELKSLEAQLKRERVRIDSLETHINILLPNLFNALKAADSLTKSMVASNVALINRINRNENKIQLLEDNAGRTDSTNFEILAKLVMIENKIVTLTNSFSEMYNLKSEKSIISSSVKVSPVEYKAIYIDAMSNYHKGNYEEAIKGFFTIVKSDPNNDMKLADNSQYWLAECYYSQKNYKRSITEFNKVSRFPSSDKDADAQLKLGHAFLNMGNTDKAKEAYQYLVDYYPDSEYLHIARETIKQLTAE</sequence>
<dbReference type="SUPFAM" id="SSF48452">
    <property type="entry name" value="TPR-like"/>
    <property type="match status" value="1"/>
</dbReference>
<protein>
    <submittedName>
        <fullName evidence="1">Uncharacterized protein</fullName>
    </submittedName>
</protein>
<evidence type="ECO:0000313" key="1">
    <source>
        <dbReference type="EMBL" id="SUZ91107.1"/>
    </source>
</evidence>
<dbReference type="InterPro" id="IPR011990">
    <property type="entry name" value="TPR-like_helical_dom_sf"/>
</dbReference>
<dbReference type="SMART" id="SM00028">
    <property type="entry name" value="TPR"/>
    <property type="match status" value="3"/>
</dbReference>
<gene>
    <name evidence="1" type="ORF">METZ01_LOCUS43961</name>
</gene>
<dbReference type="InterPro" id="IPR019734">
    <property type="entry name" value="TPR_rpt"/>
</dbReference>
<dbReference type="Pfam" id="PF13174">
    <property type="entry name" value="TPR_6"/>
    <property type="match status" value="2"/>
</dbReference>
<accession>A0A381RMH0</accession>
<dbReference type="EMBL" id="UINC01001948">
    <property type="protein sequence ID" value="SUZ91107.1"/>
    <property type="molecule type" value="Genomic_DNA"/>
</dbReference>
<reference evidence="1" key="1">
    <citation type="submission" date="2018-05" db="EMBL/GenBank/DDBJ databases">
        <authorList>
            <person name="Lanie J.A."/>
            <person name="Ng W.-L."/>
            <person name="Kazmierczak K.M."/>
            <person name="Andrzejewski T.M."/>
            <person name="Davidsen T.M."/>
            <person name="Wayne K.J."/>
            <person name="Tettelin H."/>
            <person name="Glass J.I."/>
            <person name="Rusch D."/>
            <person name="Podicherti R."/>
            <person name="Tsui H.-C.T."/>
            <person name="Winkler M.E."/>
        </authorList>
    </citation>
    <scope>NUCLEOTIDE SEQUENCE</scope>
</reference>
<proteinExistence type="predicted"/>
<dbReference type="Gene3D" id="1.25.40.10">
    <property type="entry name" value="Tetratricopeptide repeat domain"/>
    <property type="match status" value="1"/>
</dbReference>